<dbReference type="PROSITE" id="PS00107">
    <property type="entry name" value="PROTEIN_KINASE_ATP"/>
    <property type="match status" value="1"/>
</dbReference>
<comment type="caution">
    <text evidence="3">The sequence shown here is derived from an EMBL/GenBank/DDBJ whole genome shotgun (WGS) entry which is preliminary data.</text>
</comment>
<dbReference type="InterPro" id="IPR000719">
    <property type="entry name" value="Prot_kinase_dom"/>
</dbReference>
<name>A0A9D1A4S3_9FIRM</name>
<dbReference type="SUPFAM" id="SSF56112">
    <property type="entry name" value="Protein kinase-like (PK-like)"/>
    <property type="match status" value="1"/>
</dbReference>
<reference evidence="3" key="2">
    <citation type="journal article" date="2021" name="PeerJ">
        <title>Extensive microbial diversity within the chicken gut microbiome revealed by metagenomics and culture.</title>
        <authorList>
            <person name="Gilroy R."/>
            <person name="Ravi A."/>
            <person name="Getino M."/>
            <person name="Pursley I."/>
            <person name="Horton D.L."/>
            <person name="Alikhan N.F."/>
            <person name="Baker D."/>
            <person name="Gharbi K."/>
            <person name="Hall N."/>
            <person name="Watson M."/>
            <person name="Adriaenssens E.M."/>
            <person name="Foster-Nyarko E."/>
            <person name="Jarju S."/>
            <person name="Secka A."/>
            <person name="Antonio M."/>
            <person name="Oren A."/>
            <person name="Chaudhuri R.R."/>
            <person name="La Ragione R."/>
            <person name="Hildebrand F."/>
            <person name="Pallen M.J."/>
        </authorList>
    </citation>
    <scope>NUCLEOTIDE SEQUENCE</scope>
    <source>
        <strain evidence="3">CHK180-2868</strain>
    </source>
</reference>
<dbReference type="GO" id="GO:0004674">
    <property type="term" value="F:protein serine/threonine kinase activity"/>
    <property type="evidence" value="ECO:0007669"/>
    <property type="project" value="UniProtKB-KW"/>
</dbReference>
<dbReference type="Gene3D" id="3.30.200.20">
    <property type="entry name" value="Phosphorylase Kinase, domain 1"/>
    <property type="match status" value="1"/>
</dbReference>
<evidence type="ECO:0000313" key="4">
    <source>
        <dbReference type="Proteomes" id="UP000824250"/>
    </source>
</evidence>
<keyword evidence="1" id="KW-0067">ATP-binding</keyword>
<gene>
    <name evidence="3" type="ORF">IAB28_07130</name>
</gene>
<dbReference type="EMBL" id="DVGC01000038">
    <property type="protein sequence ID" value="HIR05724.1"/>
    <property type="molecule type" value="Genomic_DNA"/>
</dbReference>
<dbReference type="Pfam" id="PF00069">
    <property type="entry name" value="Pkinase"/>
    <property type="match status" value="1"/>
</dbReference>
<dbReference type="AlphaFoldDB" id="A0A9D1A4S3"/>
<feature type="binding site" evidence="1">
    <location>
        <position position="45"/>
    </location>
    <ligand>
        <name>ATP</name>
        <dbReference type="ChEBI" id="CHEBI:30616"/>
    </ligand>
</feature>
<dbReference type="PANTHER" id="PTHR24347">
    <property type="entry name" value="SERINE/THREONINE-PROTEIN KINASE"/>
    <property type="match status" value="1"/>
</dbReference>
<keyword evidence="3" id="KW-0418">Kinase</keyword>
<evidence type="ECO:0000256" key="1">
    <source>
        <dbReference type="PROSITE-ProRule" id="PRU10141"/>
    </source>
</evidence>
<dbReference type="Gene3D" id="1.10.510.10">
    <property type="entry name" value="Transferase(Phosphotransferase) domain 1"/>
    <property type="match status" value="1"/>
</dbReference>
<reference evidence="3" key="1">
    <citation type="submission" date="2020-10" db="EMBL/GenBank/DDBJ databases">
        <authorList>
            <person name="Gilroy R."/>
        </authorList>
    </citation>
    <scope>NUCLEOTIDE SEQUENCE</scope>
    <source>
        <strain evidence="3">CHK180-2868</strain>
    </source>
</reference>
<proteinExistence type="predicted"/>
<dbReference type="GO" id="GO:0005524">
    <property type="term" value="F:ATP binding"/>
    <property type="evidence" value="ECO:0007669"/>
    <property type="project" value="UniProtKB-UniRule"/>
</dbReference>
<dbReference type="InterPro" id="IPR017441">
    <property type="entry name" value="Protein_kinase_ATP_BS"/>
</dbReference>
<dbReference type="Proteomes" id="UP000824250">
    <property type="component" value="Unassembled WGS sequence"/>
</dbReference>
<sequence>MSEEHVLFGKYRLYRKLGSGRSGTVYLACHMELDELRAVKIVPKKMSDYDSFKKEALFLKTLRHPGIPLVYDLEEDEAYSYLIEEYLEGESLYAMVKRLGGLPVKTAALFGIQICRLIQFMNSAENPILYLDLQPKNLLVNETIIRLIDFDHAQYAADVAESGERYGTLGFAAPEQRKGEPLDCRTDVYAIGALLYFMLRGEPPGEDPDYSRSGGTREMDRIIRSCMARRKEERYQSADEVEGVLQELLDLISKEHAIESRVIIFAGAKPGIGTTHAAFGMSNFLTRNGCPALYQEAYDTDTVRVLAKTAGLSADASGVYHFGCTNIRPYYGEAVKLPYLYFPVIIKDTGCQWQTGCRLPEADFIVLVCGGKWWENDASLQAARSLKRQGTVILLFNHMSGGARLRLPEDLKELPCCFLPFFSNPFQRNKTAGACFGKLMLLGTGEDRWKEKGKRFIRFFPRAGS</sequence>
<evidence type="ECO:0000313" key="3">
    <source>
        <dbReference type="EMBL" id="HIR05724.1"/>
    </source>
</evidence>
<feature type="domain" description="Protein kinase" evidence="2">
    <location>
        <begin position="11"/>
        <end position="279"/>
    </location>
</feature>
<organism evidence="3 4">
    <name type="scientific">Candidatus Copromonas faecavium</name>
    <name type="common">nom. illeg.</name>
    <dbReference type="NCBI Taxonomy" id="2840740"/>
    <lineage>
        <taxon>Bacteria</taxon>
        <taxon>Bacillati</taxon>
        <taxon>Bacillota</taxon>
        <taxon>Clostridia</taxon>
        <taxon>Lachnospirales</taxon>
        <taxon>Lachnospiraceae</taxon>
        <taxon>Candidatus Copromonas (nom. illeg.)</taxon>
    </lineage>
</organism>
<evidence type="ECO:0000259" key="2">
    <source>
        <dbReference type="PROSITE" id="PS50011"/>
    </source>
</evidence>
<accession>A0A9D1A4S3</accession>
<keyword evidence="3" id="KW-0808">Transferase</keyword>
<dbReference type="InterPro" id="IPR011009">
    <property type="entry name" value="Kinase-like_dom_sf"/>
</dbReference>
<keyword evidence="3" id="KW-0723">Serine/threonine-protein kinase</keyword>
<dbReference type="CDD" id="cd14014">
    <property type="entry name" value="STKc_PknB_like"/>
    <property type="match status" value="1"/>
</dbReference>
<dbReference type="PROSITE" id="PS50011">
    <property type="entry name" value="PROTEIN_KINASE_DOM"/>
    <property type="match status" value="1"/>
</dbReference>
<protein>
    <submittedName>
        <fullName evidence="3">Serine/threonine protein kinase</fullName>
    </submittedName>
</protein>
<keyword evidence="1" id="KW-0547">Nucleotide-binding</keyword>